<dbReference type="Ensembl" id="ENSBOBT00000024456.1">
    <property type="protein sequence ID" value="ENSBOBP00000023934.1"/>
    <property type="gene ID" value="ENSBOBG00000014276.1"/>
</dbReference>
<proteinExistence type="predicted"/>
<evidence type="ECO:0000313" key="2">
    <source>
        <dbReference type="Proteomes" id="UP000694567"/>
    </source>
</evidence>
<keyword evidence="2" id="KW-1185">Reference proteome</keyword>
<accession>A0A8C0III9</accession>
<evidence type="ECO:0000313" key="1">
    <source>
        <dbReference type="Ensembl" id="ENSBOBP00000023934.1"/>
    </source>
</evidence>
<protein>
    <submittedName>
        <fullName evidence="1">Uncharacterized protein</fullName>
    </submittedName>
</protein>
<organism evidence="1 2">
    <name type="scientific">Bubo bubo</name>
    <name type="common">Eurasian eagle-owl</name>
    <name type="synonym">Strix bubo</name>
    <dbReference type="NCBI Taxonomy" id="30461"/>
    <lineage>
        <taxon>Eukaryota</taxon>
        <taxon>Metazoa</taxon>
        <taxon>Chordata</taxon>
        <taxon>Craniata</taxon>
        <taxon>Vertebrata</taxon>
        <taxon>Euteleostomi</taxon>
        <taxon>Archelosauria</taxon>
        <taxon>Archosauria</taxon>
        <taxon>Dinosauria</taxon>
        <taxon>Saurischia</taxon>
        <taxon>Theropoda</taxon>
        <taxon>Coelurosauria</taxon>
        <taxon>Aves</taxon>
        <taxon>Neognathae</taxon>
        <taxon>Neoaves</taxon>
        <taxon>Telluraves</taxon>
        <taxon>Strigiformes</taxon>
        <taxon>Strigidae</taxon>
        <taxon>Bubo</taxon>
    </lineage>
</organism>
<reference evidence="1" key="1">
    <citation type="submission" date="2025-08" db="UniProtKB">
        <authorList>
            <consortium name="Ensembl"/>
        </authorList>
    </citation>
    <scope>IDENTIFICATION</scope>
</reference>
<name>A0A8C0III9_BUBBB</name>
<sequence>MQSKAKTEIVTKQGRASFHLPPKCEMFSSGLCSLCPGLAAVGWPVPTPLAAIWTCQAAGTLAGFSSPFFCPSWQPGQGTERAKLCQRNKKQWGGEAEGGRVAAEGQARAAEALIKSRAKKQQCHLKGPLPNSCLFAFPSHTFSTSSALFSFRSDPFLLQIHIFLPCHTYFAF</sequence>
<dbReference type="Proteomes" id="UP000694567">
    <property type="component" value="Unplaced"/>
</dbReference>
<dbReference type="AlphaFoldDB" id="A0A8C0III9"/>
<reference evidence="1" key="2">
    <citation type="submission" date="2025-09" db="UniProtKB">
        <authorList>
            <consortium name="Ensembl"/>
        </authorList>
    </citation>
    <scope>IDENTIFICATION</scope>
</reference>